<accession>A0A3P3XU38</accession>
<dbReference type="InterPro" id="IPR011032">
    <property type="entry name" value="GroES-like_sf"/>
</dbReference>
<dbReference type="InterPro" id="IPR013154">
    <property type="entry name" value="ADH-like_N"/>
</dbReference>
<evidence type="ECO:0000256" key="1">
    <source>
        <dbReference type="ARBA" id="ARBA00022723"/>
    </source>
</evidence>
<dbReference type="InterPro" id="IPR036291">
    <property type="entry name" value="NAD(P)-bd_dom_sf"/>
</dbReference>
<keyword evidence="2 4" id="KW-0862">Zinc</keyword>
<dbReference type="Pfam" id="PF08240">
    <property type="entry name" value="ADH_N"/>
    <property type="match status" value="1"/>
</dbReference>
<dbReference type="Gene3D" id="3.40.50.720">
    <property type="entry name" value="NAD(P)-binding Rossmann-like Domain"/>
    <property type="match status" value="1"/>
</dbReference>
<evidence type="ECO:0000256" key="2">
    <source>
        <dbReference type="ARBA" id="ARBA00022833"/>
    </source>
</evidence>
<reference evidence="6" key="1">
    <citation type="submission" date="2017-02" db="EMBL/GenBank/DDBJ databases">
        <authorList>
            <person name="Regsiter A."/>
            <person name="William W."/>
        </authorList>
    </citation>
    <scope>NUCLEOTIDE SEQUENCE</scope>
    <source>
        <strain evidence="6">BdmA 4</strain>
    </source>
</reference>
<dbReference type="Pfam" id="PF00107">
    <property type="entry name" value="ADH_zinc_N"/>
    <property type="match status" value="1"/>
</dbReference>
<dbReference type="Gene3D" id="3.90.180.10">
    <property type="entry name" value="Medium-chain alcohol dehydrogenases, catalytic domain"/>
    <property type="match status" value="1"/>
</dbReference>
<dbReference type="PANTHER" id="PTHR43401">
    <property type="entry name" value="L-THREONINE 3-DEHYDROGENASE"/>
    <property type="match status" value="1"/>
</dbReference>
<dbReference type="PROSITE" id="PS00059">
    <property type="entry name" value="ADH_ZINC"/>
    <property type="match status" value="1"/>
</dbReference>
<organism evidence="6">
    <name type="scientific">uncultured spirochete</name>
    <dbReference type="NCBI Taxonomy" id="156406"/>
    <lineage>
        <taxon>Bacteria</taxon>
        <taxon>Pseudomonadati</taxon>
        <taxon>Spirochaetota</taxon>
        <taxon>Spirochaetia</taxon>
        <taxon>Spirochaetales</taxon>
        <taxon>environmental samples</taxon>
    </lineage>
</organism>
<evidence type="ECO:0000259" key="5">
    <source>
        <dbReference type="SMART" id="SM00829"/>
    </source>
</evidence>
<dbReference type="SUPFAM" id="SSF51735">
    <property type="entry name" value="NAD(P)-binding Rossmann-fold domains"/>
    <property type="match status" value="1"/>
</dbReference>
<dbReference type="SMART" id="SM00829">
    <property type="entry name" value="PKS_ER"/>
    <property type="match status" value="1"/>
</dbReference>
<comment type="similarity">
    <text evidence="4">Belongs to the zinc-containing alcohol dehydrogenase family.</text>
</comment>
<comment type="cofactor">
    <cofactor evidence="4">
        <name>Zn(2+)</name>
        <dbReference type="ChEBI" id="CHEBI:29105"/>
    </cofactor>
</comment>
<dbReference type="GO" id="GO:0016616">
    <property type="term" value="F:oxidoreductase activity, acting on the CH-OH group of donors, NAD or NADP as acceptor"/>
    <property type="evidence" value="ECO:0007669"/>
    <property type="project" value="UniProtKB-ARBA"/>
</dbReference>
<evidence type="ECO:0000256" key="4">
    <source>
        <dbReference type="RuleBase" id="RU361277"/>
    </source>
</evidence>
<dbReference type="GO" id="GO:0008270">
    <property type="term" value="F:zinc ion binding"/>
    <property type="evidence" value="ECO:0007669"/>
    <property type="project" value="InterPro"/>
</dbReference>
<dbReference type="AlphaFoldDB" id="A0A3P3XU38"/>
<dbReference type="InterPro" id="IPR020843">
    <property type="entry name" value="ER"/>
</dbReference>
<dbReference type="InterPro" id="IPR013149">
    <property type="entry name" value="ADH-like_C"/>
</dbReference>
<evidence type="ECO:0000313" key="6">
    <source>
        <dbReference type="EMBL" id="SLM19810.1"/>
    </source>
</evidence>
<keyword evidence="1 4" id="KW-0479">Metal-binding</keyword>
<protein>
    <submittedName>
        <fullName evidence="6">Alcohol dehydrogenase GroES domain protein</fullName>
    </submittedName>
</protein>
<name>A0A3P3XU38_9SPIR</name>
<dbReference type="PANTHER" id="PTHR43401:SF2">
    <property type="entry name" value="L-THREONINE 3-DEHYDROGENASE"/>
    <property type="match status" value="1"/>
</dbReference>
<feature type="domain" description="Enoyl reductase (ER)" evidence="5">
    <location>
        <begin position="8"/>
        <end position="314"/>
    </location>
</feature>
<dbReference type="InterPro" id="IPR002328">
    <property type="entry name" value="ADH_Zn_CS"/>
</dbReference>
<sequence>MKALILKEYMHLEIADVPAPQISAPDDVLIRIKATAICGSDVHGIDGSTGRRQPPLTMGHEAAGLVAAVGPGVKNVATGDRVTFDSTIWCGECHFCRRGEVNLCDNRRVLGVSCDEYRREGTFAEYVVVPERIIYRLPESVAFEEAALTEPVSVAMHAFRITNMQPGESAAVVGSGLIGLLLIQIIRSYSPHLIFAFDTDSQRRAAALRAGADFALDPADPASQKKVLDMTEGRGVDRVFEAVGASAPIATAVAAARKGGTVTLIGNISPKAEIPLQSVVTREISLIGSCAISGEYPVSLDLMASHKIDAKSVISAIAPLEEGPLWFERLYRREPGLLKVVLVP</sequence>
<dbReference type="EMBL" id="FWDO01000007">
    <property type="protein sequence ID" value="SLM19810.1"/>
    <property type="molecule type" value="Genomic_DNA"/>
</dbReference>
<dbReference type="InterPro" id="IPR050129">
    <property type="entry name" value="Zn_alcohol_dh"/>
</dbReference>
<dbReference type="SUPFAM" id="SSF50129">
    <property type="entry name" value="GroES-like"/>
    <property type="match status" value="1"/>
</dbReference>
<keyword evidence="3" id="KW-0560">Oxidoreductase</keyword>
<proteinExistence type="inferred from homology"/>
<evidence type="ECO:0000256" key="3">
    <source>
        <dbReference type="ARBA" id="ARBA00023002"/>
    </source>
</evidence>
<gene>
    <name evidence="6" type="ORF">SPIRO4BDMA_70234</name>
</gene>